<dbReference type="Proteomes" id="UP000824209">
    <property type="component" value="Unassembled WGS sequence"/>
</dbReference>
<protein>
    <submittedName>
        <fullName evidence="1">Uncharacterized protein</fullName>
    </submittedName>
</protein>
<accession>A0A9D2M041</accession>
<gene>
    <name evidence="1" type="ORF">H9943_01235</name>
</gene>
<comment type="caution">
    <text evidence="1">The sequence shown here is derived from an EMBL/GenBank/DDBJ whole genome shotgun (WGS) entry which is preliminary data.</text>
</comment>
<reference evidence="1" key="1">
    <citation type="journal article" date="2021" name="PeerJ">
        <title>Extensive microbial diversity within the chicken gut microbiome revealed by metagenomics and culture.</title>
        <authorList>
            <person name="Gilroy R."/>
            <person name="Ravi A."/>
            <person name="Getino M."/>
            <person name="Pursley I."/>
            <person name="Horton D.L."/>
            <person name="Alikhan N.F."/>
            <person name="Baker D."/>
            <person name="Gharbi K."/>
            <person name="Hall N."/>
            <person name="Watson M."/>
            <person name="Adriaenssens E.M."/>
            <person name="Foster-Nyarko E."/>
            <person name="Jarju S."/>
            <person name="Secka A."/>
            <person name="Antonio M."/>
            <person name="Oren A."/>
            <person name="Chaudhuri R.R."/>
            <person name="La Ragione R."/>
            <person name="Hildebrand F."/>
            <person name="Pallen M.J."/>
        </authorList>
    </citation>
    <scope>NUCLEOTIDE SEQUENCE</scope>
    <source>
        <strain evidence="1">ChiBcec8-14828</strain>
    </source>
</reference>
<proteinExistence type="predicted"/>
<evidence type="ECO:0000313" key="2">
    <source>
        <dbReference type="Proteomes" id="UP000824209"/>
    </source>
</evidence>
<dbReference type="AlphaFoldDB" id="A0A9D2M041"/>
<dbReference type="EMBL" id="DWYA01000013">
    <property type="protein sequence ID" value="HJB39000.1"/>
    <property type="molecule type" value="Genomic_DNA"/>
</dbReference>
<sequence>MKQDTIDLLNAVTKNTEMAKHTANDLAKMAQSLVMRRMLDGQVQAYEDLQNRARAMLAVGGEEPKSQNVMAKMSAKLELKRKTMTDRSEQNLAQMMVKGNAMGARNMEKAVKKSPHANVGAIALANRVRSVETQFAQDMKRFL</sequence>
<organism evidence="1 2">
    <name type="scientific">Candidatus Ruthenibacterium avium</name>
    <dbReference type="NCBI Taxonomy" id="2838751"/>
    <lineage>
        <taxon>Bacteria</taxon>
        <taxon>Bacillati</taxon>
        <taxon>Bacillota</taxon>
        <taxon>Clostridia</taxon>
        <taxon>Eubacteriales</taxon>
        <taxon>Oscillospiraceae</taxon>
        <taxon>Ruthenibacterium</taxon>
    </lineage>
</organism>
<name>A0A9D2M041_9FIRM</name>
<reference evidence="1" key="2">
    <citation type="submission" date="2021-04" db="EMBL/GenBank/DDBJ databases">
        <authorList>
            <person name="Gilroy R."/>
        </authorList>
    </citation>
    <scope>NUCLEOTIDE SEQUENCE</scope>
    <source>
        <strain evidence="1">ChiBcec8-14828</strain>
    </source>
</reference>
<evidence type="ECO:0000313" key="1">
    <source>
        <dbReference type="EMBL" id="HJB39000.1"/>
    </source>
</evidence>